<name>A0A8J7MK89_9BACT</name>
<reference evidence="3" key="1">
    <citation type="submission" date="2021-01" db="EMBL/GenBank/DDBJ databases">
        <title>Modified the classification status of verrucomicrobia.</title>
        <authorList>
            <person name="Feng X."/>
        </authorList>
    </citation>
    <scope>NUCLEOTIDE SEQUENCE</scope>
    <source>
        <strain evidence="3">_KCTC 22039</strain>
    </source>
</reference>
<feature type="chain" id="PRO_5035154358" evidence="2">
    <location>
        <begin position="25"/>
        <end position="255"/>
    </location>
</feature>
<accession>A0A8J7MK89</accession>
<dbReference type="EMBL" id="JAENIM010000046">
    <property type="protein sequence ID" value="MBK1792553.1"/>
    <property type="molecule type" value="Genomic_DNA"/>
</dbReference>
<dbReference type="AlphaFoldDB" id="A0A8J7MK89"/>
<keyword evidence="1" id="KW-1133">Transmembrane helix</keyword>
<evidence type="ECO:0000313" key="3">
    <source>
        <dbReference type="EMBL" id="MBK1792553.1"/>
    </source>
</evidence>
<organism evidence="3 4">
    <name type="scientific">Persicirhabdus sediminis</name>
    <dbReference type="NCBI Taxonomy" id="454144"/>
    <lineage>
        <taxon>Bacteria</taxon>
        <taxon>Pseudomonadati</taxon>
        <taxon>Verrucomicrobiota</taxon>
        <taxon>Verrucomicrobiia</taxon>
        <taxon>Verrucomicrobiales</taxon>
        <taxon>Verrucomicrobiaceae</taxon>
        <taxon>Persicirhabdus</taxon>
    </lineage>
</organism>
<evidence type="ECO:0000313" key="4">
    <source>
        <dbReference type="Proteomes" id="UP000624703"/>
    </source>
</evidence>
<comment type="caution">
    <text evidence="3">The sequence shown here is derived from an EMBL/GenBank/DDBJ whole genome shotgun (WGS) entry which is preliminary data.</text>
</comment>
<evidence type="ECO:0000256" key="1">
    <source>
        <dbReference type="SAM" id="Phobius"/>
    </source>
</evidence>
<keyword evidence="1" id="KW-0812">Transmembrane</keyword>
<sequence>MSLTYKKYYSWLLACVLLCFQLQAADVDNIELSVSPSEIKPGDVIELTASFTSHDYCKFTMQFSRPNELIAIGRQKRPVTLTDDNKFVHSEVYTMQAAAPGSWPLENLAAVIQHPDGYETTIKIVPVHIEVSPVALLENAGGPEPLPEIADKAAEKSQLSIIIAIVAAVLLIATVVILIERKQTDNDGEDNNDAVDQALQSLKKGEIPTSLLHSLLEPSSSRLSDGSKSQLEHAIFSGKPSADAIIKILTKEVQS</sequence>
<keyword evidence="4" id="KW-1185">Reference proteome</keyword>
<evidence type="ECO:0000256" key="2">
    <source>
        <dbReference type="SAM" id="SignalP"/>
    </source>
</evidence>
<dbReference type="RefSeq" id="WP_200312567.1">
    <property type="nucleotide sequence ID" value="NZ_JAENIM010000046.1"/>
</dbReference>
<feature type="transmembrane region" description="Helical" evidence="1">
    <location>
        <begin position="159"/>
        <end position="179"/>
    </location>
</feature>
<gene>
    <name evidence="3" type="ORF">JIN82_15415</name>
</gene>
<keyword evidence="2" id="KW-0732">Signal</keyword>
<proteinExistence type="predicted"/>
<feature type="signal peptide" evidence="2">
    <location>
        <begin position="1"/>
        <end position="24"/>
    </location>
</feature>
<protein>
    <submittedName>
        <fullName evidence="3">Uncharacterized protein</fullName>
    </submittedName>
</protein>
<dbReference type="Proteomes" id="UP000624703">
    <property type="component" value="Unassembled WGS sequence"/>
</dbReference>
<keyword evidence="1" id="KW-0472">Membrane</keyword>